<evidence type="ECO:0000313" key="2">
    <source>
        <dbReference type="Proteomes" id="UP000320496"/>
    </source>
</evidence>
<dbReference type="KEGG" id="mri:Mal4_19330"/>
<name>A0A517Z557_9PLAN</name>
<dbReference type="RefSeq" id="WP_145368575.1">
    <property type="nucleotide sequence ID" value="NZ_CP036275.1"/>
</dbReference>
<dbReference type="EMBL" id="CP036275">
    <property type="protein sequence ID" value="QDU37618.1"/>
    <property type="molecule type" value="Genomic_DNA"/>
</dbReference>
<evidence type="ECO:0000313" key="1">
    <source>
        <dbReference type="EMBL" id="QDU37618.1"/>
    </source>
</evidence>
<dbReference type="Proteomes" id="UP000320496">
    <property type="component" value="Chromosome"/>
</dbReference>
<dbReference type="AlphaFoldDB" id="A0A517Z557"/>
<dbReference type="OrthoDB" id="20966at2"/>
<keyword evidence="2" id="KW-1185">Reference proteome</keyword>
<evidence type="ECO:0008006" key="3">
    <source>
        <dbReference type="Google" id="ProtNLM"/>
    </source>
</evidence>
<reference evidence="1 2" key="1">
    <citation type="submission" date="2019-02" db="EMBL/GenBank/DDBJ databases">
        <title>Deep-cultivation of Planctomycetes and their phenomic and genomic characterization uncovers novel biology.</title>
        <authorList>
            <person name="Wiegand S."/>
            <person name="Jogler M."/>
            <person name="Boedeker C."/>
            <person name="Pinto D."/>
            <person name="Vollmers J."/>
            <person name="Rivas-Marin E."/>
            <person name="Kohn T."/>
            <person name="Peeters S.H."/>
            <person name="Heuer A."/>
            <person name="Rast P."/>
            <person name="Oberbeckmann S."/>
            <person name="Bunk B."/>
            <person name="Jeske O."/>
            <person name="Meyerdierks A."/>
            <person name="Storesund J.E."/>
            <person name="Kallscheuer N."/>
            <person name="Luecker S."/>
            <person name="Lage O.M."/>
            <person name="Pohl T."/>
            <person name="Merkel B.J."/>
            <person name="Hornburger P."/>
            <person name="Mueller R.-W."/>
            <person name="Bruemmer F."/>
            <person name="Labrenz M."/>
            <person name="Spormann A.M."/>
            <person name="Op den Camp H."/>
            <person name="Overmann J."/>
            <person name="Amann R."/>
            <person name="Jetten M.S.M."/>
            <person name="Mascher T."/>
            <person name="Medema M.H."/>
            <person name="Devos D.P."/>
            <person name="Kaster A.-K."/>
            <person name="Ovreas L."/>
            <person name="Rohde M."/>
            <person name="Galperin M.Y."/>
            <person name="Jogler C."/>
        </authorList>
    </citation>
    <scope>NUCLEOTIDE SEQUENCE [LARGE SCALE GENOMIC DNA]</scope>
    <source>
        <strain evidence="1 2">Mal4</strain>
    </source>
</reference>
<sequence>MPQLFLGNFGFEEDLAGQPPTRSVAIARLEAELAVCWLAVARDGDRICLDADVPEAFPAEVERQLGVSVSFVRPDECTADKGIELIPWGWTERVLQWGQRRGYGMDAPPIATVRAVNSRRFSFELERSWGKGLDRAAALTSLREVETFASGMLAKDRWVLKGEFGHAARDRLRVRGSELPGTSRGWIASRLKRDGILFAEPWVESIEEAGLQWTVPRSGPPVLEGVTTLEVDASGQYRGSRISATADPPDVWRDAVDVGRRAALAAQVQGYFGPLGIDAMRYRRADGTVGLRALQDINGRWTMGRLALGWRRLLGPGETGFWQHLRKVSTESPAADAPDGRVLPTSPTLIDGRMVSYFTQLILSRAR</sequence>
<gene>
    <name evidence="1" type="ORF">Mal4_19330</name>
</gene>
<proteinExistence type="predicted"/>
<organism evidence="1 2">
    <name type="scientific">Maioricimonas rarisocia</name>
    <dbReference type="NCBI Taxonomy" id="2528026"/>
    <lineage>
        <taxon>Bacteria</taxon>
        <taxon>Pseudomonadati</taxon>
        <taxon>Planctomycetota</taxon>
        <taxon>Planctomycetia</taxon>
        <taxon>Planctomycetales</taxon>
        <taxon>Planctomycetaceae</taxon>
        <taxon>Maioricimonas</taxon>
    </lineage>
</organism>
<protein>
    <recommendedName>
        <fullName evidence="3">ATP-grasp domain-containing protein</fullName>
    </recommendedName>
</protein>
<accession>A0A517Z557</accession>